<proteinExistence type="predicted"/>
<protein>
    <submittedName>
        <fullName evidence="5">Transcriptional regulator, LuxR family</fullName>
    </submittedName>
</protein>
<keyword evidence="3" id="KW-0804">Transcription</keyword>
<evidence type="ECO:0000259" key="4">
    <source>
        <dbReference type="PROSITE" id="PS50043"/>
    </source>
</evidence>
<dbReference type="CDD" id="cd06170">
    <property type="entry name" value="LuxR_C_like"/>
    <property type="match status" value="1"/>
</dbReference>
<dbReference type="GO" id="GO:0003677">
    <property type="term" value="F:DNA binding"/>
    <property type="evidence" value="ECO:0007669"/>
    <property type="project" value="UniProtKB-KW"/>
</dbReference>
<dbReference type="EMBL" id="FPBZ01000025">
    <property type="protein sequence ID" value="SFU75795.1"/>
    <property type="molecule type" value="Genomic_DNA"/>
</dbReference>
<feature type="domain" description="HTH luxR-type" evidence="4">
    <location>
        <begin position="193"/>
        <end position="258"/>
    </location>
</feature>
<dbReference type="InterPro" id="IPR036388">
    <property type="entry name" value="WH-like_DNA-bd_sf"/>
</dbReference>
<evidence type="ECO:0000256" key="3">
    <source>
        <dbReference type="ARBA" id="ARBA00023163"/>
    </source>
</evidence>
<evidence type="ECO:0000256" key="1">
    <source>
        <dbReference type="ARBA" id="ARBA00023015"/>
    </source>
</evidence>
<dbReference type="Gene3D" id="3.30.450.80">
    <property type="entry name" value="Transcription factor LuxR-like, autoinducer-binding domain"/>
    <property type="match status" value="1"/>
</dbReference>
<dbReference type="Proteomes" id="UP000182649">
    <property type="component" value="Unassembled WGS sequence"/>
</dbReference>
<dbReference type="SMART" id="SM00421">
    <property type="entry name" value="HTH_LUXR"/>
    <property type="match status" value="1"/>
</dbReference>
<dbReference type="InterPro" id="IPR000792">
    <property type="entry name" value="Tscrpt_reg_LuxR_C"/>
</dbReference>
<dbReference type="InterPro" id="IPR016032">
    <property type="entry name" value="Sig_transdc_resp-reg_C-effctor"/>
</dbReference>
<dbReference type="PRINTS" id="PR00038">
    <property type="entry name" value="HTHLUXR"/>
</dbReference>
<evidence type="ECO:0000313" key="5">
    <source>
        <dbReference type="EMBL" id="SFU75795.1"/>
    </source>
</evidence>
<dbReference type="SUPFAM" id="SSF75516">
    <property type="entry name" value="Pheromone-binding domain of LuxR-like quorum-sensing transcription factors"/>
    <property type="match status" value="1"/>
</dbReference>
<dbReference type="InterPro" id="IPR005143">
    <property type="entry name" value="TF_LuxR_autoind-bd_dom"/>
</dbReference>
<organism evidence="5 6">
    <name type="scientific">Nitrosospira multiformis</name>
    <dbReference type="NCBI Taxonomy" id="1231"/>
    <lineage>
        <taxon>Bacteria</taxon>
        <taxon>Pseudomonadati</taxon>
        <taxon>Pseudomonadota</taxon>
        <taxon>Betaproteobacteria</taxon>
        <taxon>Nitrosomonadales</taxon>
        <taxon>Nitrosomonadaceae</taxon>
        <taxon>Nitrosospira</taxon>
    </lineage>
</organism>
<dbReference type="PANTHER" id="PTHR44688">
    <property type="entry name" value="DNA-BINDING TRANSCRIPTIONAL ACTIVATOR DEVR_DOSR"/>
    <property type="match status" value="1"/>
</dbReference>
<dbReference type="AlphaFoldDB" id="A0A1I7IS76"/>
<dbReference type="InterPro" id="IPR036693">
    <property type="entry name" value="TF_LuxR_autoind-bd_dom_sf"/>
</dbReference>
<keyword evidence="2" id="KW-0238">DNA-binding</keyword>
<dbReference type="Gene3D" id="1.10.10.10">
    <property type="entry name" value="Winged helix-like DNA-binding domain superfamily/Winged helix DNA-binding domain"/>
    <property type="match status" value="1"/>
</dbReference>
<dbReference type="PANTHER" id="PTHR44688:SF16">
    <property type="entry name" value="DNA-BINDING TRANSCRIPTIONAL ACTIVATOR DEVR_DOSR"/>
    <property type="match status" value="1"/>
</dbReference>
<reference evidence="5 6" key="1">
    <citation type="submission" date="2016-10" db="EMBL/GenBank/DDBJ databases">
        <authorList>
            <person name="de Groot N.N."/>
        </authorList>
    </citation>
    <scope>NUCLEOTIDE SEQUENCE [LARGE SCALE GENOMIC DNA]</scope>
    <source>
        <strain evidence="5 6">Nl14</strain>
    </source>
</reference>
<gene>
    <name evidence="5" type="ORF">SAMN05216417_12518</name>
</gene>
<evidence type="ECO:0000313" key="6">
    <source>
        <dbReference type="Proteomes" id="UP000182649"/>
    </source>
</evidence>
<dbReference type="Pfam" id="PF03472">
    <property type="entry name" value="Autoind_bind"/>
    <property type="match status" value="1"/>
</dbReference>
<dbReference type="PROSITE" id="PS50043">
    <property type="entry name" value="HTH_LUXR_2"/>
    <property type="match status" value="1"/>
</dbReference>
<sequence>MVGKGFTYNISAHNAEYHEREIMDNLTLFESLMNCDSVDELHSATTTIARAMGFEHFLYGVQVNTSLTRPYRFILSCYPEEWRKHYDKEGYANFDPTVSHCARTSIPIVWKKEIFKGCKETRVRNEAKDCGLVSGASFSVHGGRGEAAMLSLATSRESREAQNDILATMGKAQLLTCYLHEAVQRIVLSKGPLPVKKTNLTEREQECLLWAAEGKTGWEIANIVKISERTVTFHLQNAIQKLGVVNRQQAISRALSMGLIEPRTIR</sequence>
<dbReference type="SUPFAM" id="SSF46894">
    <property type="entry name" value="C-terminal effector domain of the bipartite response regulators"/>
    <property type="match status" value="1"/>
</dbReference>
<dbReference type="Pfam" id="PF00196">
    <property type="entry name" value="GerE"/>
    <property type="match status" value="1"/>
</dbReference>
<evidence type="ECO:0000256" key="2">
    <source>
        <dbReference type="ARBA" id="ARBA00023125"/>
    </source>
</evidence>
<accession>A0A1I7IS76</accession>
<dbReference type="GO" id="GO:0006355">
    <property type="term" value="P:regulation of DNA-templated transcription"/>
    <property type="evidence" value="ECO:0007669"/>
    <property type="project" value="InterPro"/>
</dbReference>
<keyword evidence="1" id="KW-0805">Transcription regulation</keyword>
<name>A0A1I7IS76_9PROT</name>